<keyword evidence="1" id="KW-0812">Transmembrane</keyword>
<dbReference type="AlphaFoldDB" id="A0A4C1WFR2"/>
<comment type="caution">
    <text evidence="2">The sequence shown here is derived from an EMBL/GenBank/DDBJ whole genome shotgun (WGS) entry which is preliminary data.</text>
</comment>
<keyword evidence="3" id="KW-1185">Reference proteome</keyword>
<proteinExistence type="predicted"/>
<keyword evidence="1" id="KW-0472">Membrane</keyword>
<name>A0A4C1WFR2_EUMVA</name>
<keyword evidence="1" id="KW-1133">Transmembrane helix</keyword>
<evidence type="ECO:0000313" key="2">
    <source>
        <dbReference type="EMBL" id="GBP50276.1"/>
    </source>
</evidence>
<dbReference type="EMBL" id="BGZK01000562">
    <property type="protein sequence ID" value="GBP50276.1"/>
    <property type="molecule type" value="Genomic_DNA"/>
</dbReference>
<dbReference type="Proteomes" id="UP000299102">
    <property type="component" value="Unassembled WGS sequence"/>
</dbReference>
<protein>
    <submittedName>
        <fullName evidence="2">Uncharacterized protein</fullName>
    </submittedName>
</protein>
<sequence length="155" mass="17626">MDMHFRSSLVLSESEVLARNIGIRVPTKRAAHSSHPYCIESGIVSVSSRLDSYSGSVAVNYFADNNSDDGGAAVARNWERSVISCIERERPRPTYRWRDMKFRFCREPANFVPKATTAELSEPIKRLKPWNRADLTLTFCSYIIYCLFIVALGQN</sequence>
<evidence type="ECO:0000313" key="3">
    <source>
        <dbReference type="Proteomes" id="UP000299102"/>
    </source>
</evidence>
<organism evidence="2 3">
    <name type="scientific">Eumeta variegata</name>
    <name type="common">Bagworm moth</name>
    <name type="synonym">Eumeta japonica</name>
    <dbReference type="NCBI Taxonomy" id="151549"/>
    <lineage>
        <taxon>Eukaryota</taxon>
        <taxon>Metazoa</taxon>
        <taxon>Ecdysozoa</taxon>
        <taxon>Arthropoda</taxon>
        <taxon>Hexapoda</taxon>
        <taxon>Insecta</taxon>
        <taxon>Pterygota</taxon>
        <taxon>Neoptera</taxon>
        <taxon>Endopterygota</taxon>
        <taxon>Lepidoptera</taxon>
        <taxon>Glossata</taxon>
        <taxon>Ditrysia</taxon>
        <taxon>Tineoidea</taxon>
        <taxon>Psychidae</taxon>
        <taxon>Oiketicinae</taxon>
        <taxon>Eumeta</taxon>
    </lineage>
</organism>
<feature type="transmembrane region" description="Helical" evidence="1">
    <location>
        <begin position="135"/>
        <end position="153"/>
    </location>
</feature>
<reference evidence="2 3" key="1">
    <citation type="journal article" date="2019" name="Commun. Biol.">
        <title>The bagworm genome reveals a unique fibroin gene that provides high tensile strength.</title>
        <authorList>
            <person name="Kono N."/>
            <person name="Nakamura H."/>
            <person name="Ohtoshi R."/>
            <person name="Tomita M."/>
            <person name="Numata K."/>
            <person name="Arakawa K."/>
        </authorList>
    </citation>
    <scope>NUCLEOTIDE SEQUENCE [LARGE SCALE GENOMIC DNA]</scope>
</reference>
<accession>A0A4C1WFR2</accession>
<evidence type="ECO:0000256" key="1">
    <source>
        <dbReference type="SAM" id="Phobius"/>
    </source>
</evidence>
<gene>
    <name evidence="2" type="ORF">EVAR_40818_1</name>
</gene>